<comment type="caution">
    <text evidence="2">The sequence shown here is derived from an EMBL/GenBank/DDBJ whole genome shotgun (WGS) entry which is preliminary data.</text>
</comment>
<accession>A0AAD3RDY8</accession>
<dbReference type="GO" id="GO:2001224">
    <property type="term" value="P:positive regulation of neuron migration"/>
    <property type="evidence" value="ECO:0007669"/>
    <property type="project" value="TreeGrafter"/>
</dbReference>
<organism evidence="2 3">
    <name type="scientific">Lates japonicus</name>
    <name type="common">Japanese lates</name>
    <dbReference type="NCBI Taxonomy" id="270547"/>
    <lineage>
        <taxon>Eukaryota</taxon>
        <taxon>Metazoa</taxon>
        <taxon>Chordata</taxon>
        <taxon>Craniata</taxon>
        <taxon>Vertebrata</taxon>
        <taxon>Euteleostomi</taxon>
        <taxon>Actinopterygii</taxon>
        <taxon>Neopterygii</taxon>
        <taxon>Teleostei</taxon>
        <taxon>Neoteleostei</taxon>
        <taxon>Acanthomorphata</taxon>
        <taxon>Carangaria</taxon>
        <taxon>Carangaria incertae sedis</taxon>
        <taxon>Centropomidae</taxon>
        <taxon>Lates</taxon>
    </lineage>
</organism>
<proteinExistence type="predicted"/>
<feature type="coiled-coil region" evidence="1">
    <location>
        <begin position="3"/>
        <end position="65"/>
    </location>
</feature>
<gene>
    <name evidence="2" type="ORF">AKAME5_002941000</name>
</gene>
<dbReference type="PANTHER" id="PTHR46606:SF1">
    <property type="entry name" value="SHOOTIN-1"/>
    <property type="match status" value="1"/>
</dbReference>
<dbReference type="InterPro" id="IPR024849">
    <property type="entry name" value="Shootin-1"/>
</dbReference>
<evidence type="ECO:0000313" key="2">
    <source>
        <dbReference type="EMBL" id="GLD66839.1"/>
    </source>
</evidence>
<feature type="non-terminal residue" evidence="2">
    <location>
        <position position="1"/>
    </location>
</feature>
<evidence type="ECO:0000313" key="3">
    <source>
        <dbReference type="Proteomes" id="UP001279410"/>
    </source>
</evidence>
<dbReference type="GO" id="GO:0048812">
    <property type="term" value="P:neuron projection morphogenesis"/>
    <property type="evidence" value="ECO:0007669"/>
    <property type="project" value="TreeGrafter"/>
</dbReference>
<protein>
    <submittedName>
        <fullName evidence="2">Shootin-1 isoform X1</fullName>
    </submittedName>
</protein>
<dbReference type="GO" id="GO:0005737">
    <property type="term" value="C:cytoplasm"/>
    <property type="evidence" value="ECO:0007669"/>
    <property type="project" value="TreeGrafter"/>
</dbReference>
<dbReference type="Proteomes" id="UP001279410">
    <property type="component" value="Unassembled WGS sequence"/>
</dbReference>
<reference evidence="2" key="1">
    <citation type="submission" date="2022-08" db="EMBL/GenBank/DDBJ databases">
        <title>Genome sequencing of akame (Lates japonicus).</title>
        <authorList>
            <person name="Hashiguchi Y."/>
            <person name="Takahashi H."/>
        </authorList>
    </citation>
    <scope>NUCLEOTIDE SEQUENCE</scope>
    <source>
        <strain evidence="2">Kochi</strain>
    </source>
</reference>
<keyword evidence="1" id="KW-0175">Coiled coil</keyword>
<dbReference type="GO" id="GO:0031252">
    <property type="term" value="C:cell leading edge"/>
    <property type="evidence" value="ECO:0007669"/>
    <property type="project" value="TreeGrafter"/>
</dbReference>
<keyword evidence="3" id="KW-1185">Reference proteome</keyword>
<dbReference type="EMBL" id="BRZM01005946">
    <property type="protein sequence ID" value="GLD66839.1"/>
    <property type="molecule type" value="Genomic_DNA"/>
</dbReference>
<feature type="non-terminal residue" evidence="2">
    <location>
        <position position="171"/>
    </location>
</feature>
<sequence>QQVKELRETVNGLLEEKKNFVCQIHDQQRRIEELTLQSEKDQAEMKELRETVEQQNKTIKRFNRVSMMAAQEYEGMKEQLDLEQSLRVKAETYAHEMLVKQKEANRQSMLLLQSAEPSVQLLKALEDVAAVTKTLEEERLQHQQKVQSLEAQLQQSCVKQQLEDLQRQLEL</sequence>
<dbReference type="PANTHER" id="PTHR46606">
    <property type="entry name" value="SHOOTIN-1"/>
    <property type="match status" value="1"/>
</dbReference>
<name>A0AAD3RDY8_LATJO</name>
<evidence type="ECO:0000256" key="1">
    <source>
        <dbReference type="SAM" id="Coils"/>
    </source>
</evidence>
<dbReference type="GO" id="GO:0044295">
    <property type="term" value="C:axonal growth cone"/>
    <property type="evidence" value="ECO:0007669"/>
    <property type="project" value="TreeGrafter"/>
</dbReference>
<dbReference type="AlphaFoldDB" id="A0AAD3RDY8"/>